<evidence type="ECO:0000256" key="1">
    <source>
        <dbReference type="SAM" id="SignalP"/>
    </source>
</evidence>
<evidence type="ECO:0000313" key="4">
    <source>
        <dbReference type="Proteomes" id="UP001165135"/>
    </source>
</evidence>
<feature type="domain" description="DUF6973" evidence="2">
    <location>
        <begin position="174"/>
        <end position="308"/>
    </location>
</feature>
<keyword evidence="1" id="KW-0732">Signal</keyword>
<dbReference type="Pfam" id="PF22322">
    <property type="entry name" value="DUF6973"/>
    <property type="match status" value="1"/>
</dbReference>
<dbReference type="Proteomes" id="UP001165135">
    <property type="component" value="Unassembled WGS sequence"/>
</dbReference>
<reference evidence="3" key="1">
    <citation type="submission" date="2023-03" db="EMBL/GenBank/DDBJ databases">
        <title>Actinoallomurus iriomotensis NBRC 103681.</title>
        <authorList>
            <person name="Ichikawa N."/>
            <person name="Sato H."/>
            <person name="Tonouchi N."/>
        </authorList>
    </citation>
    <scope>NUCLEOTIDE SEQUENCE</scope>
    <source>
        <strain evidence="3">NBRC 103681</strain>
    </source>
</reference>
<feature type="signal peptide" evidence="1">
    <location>
        <begin position="1"/>
        <end position="34"/>
    </location>
</feature>
<evidence type="ECO:0000313" key="3">
    <source>
        <dbReference type="EMBL" id="GLY79198.1"/>
    </source>
</evidence>
<dbReference type="EMBL" id="BSTJ01000011">
    <property type="protein sequence ID" value="GLY79198.1"/>
    <property type="molecule type" value="Genomic_DNA"/>
</dbReference>
<organism evidence="3 4">
    <name type="scientific">Actinoallomurus iriomotensis</name>
    <dbReference type="NCBI Taxonomy" id="478107"/>
    <lineage>
        <taxon>Bacteria</taxon>
        <taxon>Bacillati</taxon>
        <taxon>Actinomycetota</taxon>
        <taxon>Actinomycetes</taxon>
        <taxon>Streptosporangiales</taxon>
        <taxon>Thermomonosporaceae</taxon>
        <taxon>Actinoallomurus</taxon>
    </lineage>
</organism>
<gene>
    <name evidence="3" type="ORF">Airi01_074650</name>
</gene>
<dbReference type="InterPro" id="IPR054246">
    <property type="entry name" value="DUF6973"/>
</dbReference>
<sequence length="362" mass="38390">MHLRPHTPGTAVFIAILVTLAAAVTAAWTMPASAAVGPVASLTGATQGGIDATVAAPSSLGLRKGPNYAFHEIAFAEYAPRLPAGHHATADCRVTGTAPVTGPGGTSAWWDKVTVDSAHGYVPETFLTFAGSARPPACTDAPTFPPEGQQGWETESGADKILNPVALNGVCALIAHDPNLCGNFKNSTQDSLRIAWLVYRYQQSPDKMLPGQEDRRDALRHCLWQGLMTVRLGHDPAFATTIANSHELQTSVHLDGDRWKQLFVNGDDLNNASDKTDFWNNEVARRAAAKPGITEPGIIDYCTKAAANAHQMTPDAIAALPVTIGKPEAVNGDYLIFSSTKTFTDPDYSSDLSQTAPGHPAT</sequence>
<feature type="chain" id="PRO_5040789892" description="DUF6973 domain-containing protein" evidence="1">
    <location>
        <begin position="35"/>
        <end position="362"/>
    </location>
</feature>
<comment type="caution">
    <text evidence="3">The sequence shown here is derived from an EMBL/GenBank/DDBJ whole genome shotgun (WGS) entry which is preliminary data.</text>
</comment>
<dbReference type="AlphaFoldDB" id="A0A9W6RP32"/>
<protein>
    <recommendedName>
        <fullName evidence="2">DUF6973 domain-containing protein</fullName>
    </recommendedName>
</protein>
<dbReference type="RefSeq" id="WP_285630314.1">
    <property type="nucleotide sequence ID" value="NZ_BSTJ01000011.1"/>
</dbReference>
<proteinExistence type="predicted"/>
<name>A0A9W6RP32_9ACTN</name>
<evidence type="ECO:0000259" key="2">
    <source>
        <dbReference type="Pfam" id="PF22322"/>
    </source>
</evidence>
<accession>A0A9W6RP32</accession>